<evidence type="ECO:0000256" key="1">
    <source>
        <dbReference type="ARBA" id="ARBA00010617"/>
    </source>
</evidence>
<keyword evidence="3 6" id="KW-0560">Oxidoreductase</keyword>
<dbReference type="PANTHER" id="PTHR24296">
    <property type="entry name" value="CYTOCHROME P450"/>
    <property type="match status" value="1"/>
</dbReference>
<evidence type="ECO:0000313" key="8">
    <source>
        <dbReference type="Proteomes" id="UP000554482"/>
    </source>
</evidence>
<dbReference type="PROSITE" id="PS00086">
    <property type="entry name" value="CYTOCHROME_P450"/>
    <property type="match status" value="1"/>
</dbReference>
<sequence length="525" mass="60456">MDFLCVVSLFFLFKTIWPELFLACLSFFAIRWYLNHKHNVFITRYPILDLLPALLQNLDRVHEWSVDVSNFLGSTLTGALPFYRSGQFFGTVKMLYTCDPRNVEYMVKTNFSNYPKGVEFLEVFNLIGDGIFNVDFEPWHAQRRMAHSLLTSKEFRNFISTVNLNLVQNELLPLLTLSAKKSSVVDLEDVFLRYAFDSIFTVIFGKTSNCLSSNSKRNEFEKAIDDGTEATFFRNIMPAPLWKLLRFLKLGTEKQLAQARETIDFHLSQYISTKRDELLNGNNDHKDLLAAYMKSEALKECLSSDKNDKFLKDTVFSFLFAGRDTSGTSLTWLFWLISKTPRVEKKLLEELKSVLAKKKNFIMQGPWVLDAEDLKGLVYLHAALSEALRLYPPIPLNRKSSLNKDVLPDGTVVKPRTLILFSMYAMARMEWVWGKDCYEFKPERWIDADGKLRHEPMSKFFVFNQGPRTCVGKEMAFTQIKLAAAAVLLNFHVQVVEGHEVVPKASLALHTKNGLLVKLKERIHS</sequence>
<dbReference type="EMBL" id="JABWDY010001508">
    <property type="protein sequence ID" value="KAF5207366.1"/>
    <property type="molecule type" value="Genomic_DNA"/>
</dbReference>
<evidence type="ECO:0000256" key="5">
    <source>
        <dbReference type="PIRSR" id="PIRSR602401-1"/>
    </source>
</evidence>
<gene>
    <name evidence="7" type="ORF">FRX31_003047</name>
</gene>
<dbReference type="PRINTS" id="PR00463">
    <property type="entry name" value="EP450I"/>
</dbReference>
<evidence type="ECO:0000256" key="4">
    <source>
        <dbReference type="ARBA" id="ARBA00023004"/>
    </source>
</evidence>
<dbReference type="GO" id="GO:0016705">
    <property type="term" value="F:oxidoreductase activity, acting on paired donors, with incorporation or reduction of molecular oxygen"/>
    <property type="evidence" value="ECO:0007669"/>
    <property type="project" value="InterPro"/>
</dbReference>
<keyword evidence="4 5" id="KW-0408">Iron</keyword>
<dbReference type="CDD" id="cd11064">
    <property type="entry name" value="CYP86A"/>
    <property type="match status" value="1"/>
</dbReference>
<dbReference type="PRINTS" id="PR00385">
    <property type="entry name" value="P450"/>
</dbReference>
<dbReference type="InterPro" id="IPR017972">
    <property type="entry name" value="Cyt_P450_CS"/>
</dbReference>
<dbReference type="Gene3D" id="1.10.630.10">
    <property type="entry name" value="Cytochrome P450"/>
    <property type="match status" value="1"/>
</dbReference>
<keyword evidence="5 6" id="KW-0349">Heme</keyword>
<dbReference type="AlphaFoldDB" id="A0A7J6XC54"/>
<evidence type="ECO:0000256" key="6">
    <source>
        <dbReference type="RuleBase" id="RU000461"/>
    </source>
</evidence>
<proteinExistence type="inferred from homology"/>
<dbReference type="Proteomes" id="UP000554482">
    <property type="component" value="Unassembled WGS sequence"/>
</dbReference>
<organism evidence="7 8">
    <name type="scientific">Thalictrum thalictroides</name>
    <name type="common">Rue-anemone</name>
    <name type="synonym">Anemone thalictroides</name>
    <dbReference type="NCBI Taxonomy" id="46969"/>
    <lineage>
        <taxon>Eukaryota</taxon>
        <taxon>Viridiplantae</taxon>
        <taxon>Streptophyta</taxon>
        <taxon>Embryophyta</taxon>
        <taxon>Tracheophyta</taxon>
        <taxon>Spermatophyta</taxon>
        <taxon>Magnoliopsida</taxon>
        <taxon>Ranunculales</taxon>
        <taxon>Ranunculaceae</taxon>
        <taxon>Thalictroideae</taxon>
        <taxon>Thalictrum</taxon>
    </lineage>
</organism>
<keyword evidence="8" id="KW-1185">Reference proteome</keyword>
<dbReference type="GO" id="GO:0005506">
    <property type="term" value="F:iron ion binding"/>
    <property type="evidence" value="ECO:0007669"/>
    <property type="project" value="InterPro"/>
</dbReference>
<dbReference type="Pfam" id="PF00067">
    <property type="entry name" value="p450"/>
    <property type="match status" value="1"/>
</dbReference>
<dbReference type="InterPro" id="IPR001128">
    <property type="entry name" value="Cyt_P450"/>
</dbReference>
<comment type="similarity">
    <text evidence="1 6">Belongs to the cytochrome P450 family.</text>
</comment>
<evidence type="ECO:0000313" key="7">
    <source>
        <dbReference type="EMBL" id="KAF5207366.1"/>
    </source>
</evidence>
<dbReference type="GO" id="GO:0004497">
    <property type="term" value="F:monooxygenase activity"/>
    <property type="evidence" value="ECO:0007669"/>
    <property type="project" value="UniProtKB-KW"/>
</dbReference>
<dbReference type="OrthoDB" id="1470350at2759"/>
<evidence type="ECO:0000256" key="3">
    <source>
        <dbReference type="ARBA" id="ARBA00023002"/>
    </source>
</evidence>
<protein>
    <submittedName>
        <fullName evidence="7">Cytochrome p450</fullName>
    </submittedName>
</protein>
<evidence type="ECO:0000256" key="2">
    <source>
        <dbReference type="ARBA" id="ARBA00022723"/>
    </source>
</evidence>
<accession>A0A7J6XC54</accession>
<dbReference type="GO" id="GO:0020037">
    <property type="term" value="F:heme binding"/>
    <property type="evidence" value="ECO:0007669"/>
    <property type="project" value="InterPro"/>
</dbReference>
<keyword evidence="6" id="KW-0503">Monooxygenase</keyword>
<feature type="binding site" description="axial binding residue" evidence="5">
    <location>
        <position position="470"/>
    </location>
    <ligand>
        <name>heme</name>
        <dbReference type="ChEBI" id="CHEBI:30413"/>
    </ligand>
    <ligandPart>
        <name>Fe</name>
        <dbReference type="ChEBI" id="CHEBI:18248"/>
    </ligandPart>
</feature>
<dbReference type="SUPFAM" id="SSF48264">
    <property type="entry name" value="Cytochrome P450"/>
    <property type="match status" value="1"/>
</dbReference>
<dbReference type="InterPro" id="IPR036396">
    <property type="entry name" value="Cyt_P450_sf"/>
</dbReference>
<dbReference type="GO" id="GO:0044550">
    <property type="term" value="P:secondary metabolite biosynthetic process"/>
    <property type="evidence" value="ECO:0007669"/>
    <property type="project" value="UniProtKB-ARBA"/>
</dbReference>
<dbReference type="InterPro" id="IPR002401">
    <property type="entry name" value="Cyt_P450_E_grp-I"/>
</dbReference>
<reference evidence="7 8" key="1">
    <citation type="submission" date="2020-06" db="EMBL/GenBank/DDBJ databases">
        <title>Transcriptomic and genomic resources for Thalictrum thalictroides and T. hernandezii: Facilitating candidate gene discovery in an emerging model plant lineage.</title>
        <authorList>
            <person name="Arias T."/>
            <person name="Riano-Pachon D.M."/>
            <person name="Di Stilio V.S."/>
        </authorList>
    </citation>
    <scope>NUCLEOTIDE SEQUENCE [LARGE SCALE GENOMIC DNA]</scope>
    <source>
        <strain evidence="8">cv. WT478/WT964</strain>
        <tissue evidence="7">Leaves</tissue>
    </source>
</reference>
<comment type="cofactor">
    <cofactor evidence="5">
        <name>heme</name>
        <dbReference type="ChEBI" id="CHEBI:30413"/>
    </cofactor>
</comment>
<comment type="caution">
    <text evidence="7">The sequence shown here is derived from an EMBL/GenBank/DDBJ whole genome shotgun (WGS) entry which is preliminary data.</text>
</comment>
<dbReference type="GO" id="GO:0006629">
    <property type="term" value="P:lipid metabolic process"/>
    <property type="evidence" value="ECO:0007669"/>
    <property type="project" value="UniProtKB-ARBA"/>
</dbReference>
<name>A0A7J6XC54_THATH</name>
<keyword evidence="2 5" id="KW-0479">Metal-binding</keyword>